<reference evidence="1 2" key="1">
    <citation type="submission" date="2020-04" db="EMBL/GenBank/DDBJ databases">
        <title>Plant Genome Project.</title>
        <authorList>
            <person name="Zhang R.-G."/>
        </authorList>
    </citation>
    <scope>NUCLEOTIDE SEQUENCE [LARGE SCALE GENOMIC DNA]</scope>
    <source>
        <strain evidence="1">YNK0</strain>
        <tissue evidence="1">Leaf</tissue>
    </source>
</reference>
<dbReference type="EMBL" id="JABCRI010000023">
    <property type="protein sequence ID" value="KAF8378226.1"/>
    <property type="molecule type" value="Genomic_DNA"/>
</dbReference>
<organism evidence="1 2">
    <name type="scientific">Tetracentron sinense</name>
    <name type="common">Spur-leaf</name>
    <dbReference type="NCBI Taxonomy" id="13715"/>
    <lineage>
        <taxon>Eukaryota</taxon>
        <taxon>Viridiplantae</taxon>
        <taxon>Streptophyta</taxon>
        <taxon>Embryophyta</taxon>
        <taxon>Tracheophyta</taxon>
        <taxon>Spermatophyta</taxon>
        <taxon>Magnoliopsida</taxon>
        <taxon>Trochodendrales</taxon>
        <taxon>Trochodendraceae</taxon>
        <taxon>Tetracentron</taxon>
    </lineage>
</organism>
<dbReference type="AlphaFoldDB" id="A0A834YE80"/>
<name>A0A834YE80_TETSI</name>
<evidence type="ECO:0000313" key="2">
    <source>
        <dbReference type="Proteomes" id="UP000655225"/>
    </source>
</evidence>
<comment type="caution">
    <text evidence="1">The sequence shown here is derived from an EMBL/GenBank/DDBJ whole genome shotgun (WGS) entry which is preliminary data.</text>
</comment>
<proteinExistence type="predicted"/>
<protein>
    <submittedName>
        <fullName evidence="1">Uncharacterized protein</fullName>
    </submittedName>
</protein>
<sequence length="72" mass="8063">MCNAKHLAHILYVNDTGGTDEDDEKMGVVDRKRVGRGSVSDRGKLEKDEPSTKLIKKARVLVEVEHEDTGER</sequence>
<gene>
    <name evidence="1" type="ORF">HHK36_029565</name>
</gene>
<evidence type="ECO:0000313" key="1">
    <source>
        <dbReference type="EMBL" id="KAF8378226.1"/>
    </source>
</evidence>
<keyword evidence="2" id="KW-1185">Reference proteome</keyword>
<dbReference type="OrthoDB" id="1936919at2759"/>
<dbReference type="Proteomes" id="UP000655225">
    <property type="component" value="Unassembled WGS sequence"/>
</dbReference>
<accession>A0A834YE80</accession>